<comment type="caution">
    <text evidence="1">The sequence shown here is derived from an EMBL/GenBank/DDBJ whole genome shotgun (WGS) entry which is preliminary data.</text>
</comment>
<dbReference type="Proteomes" id="UP001634007">
    <property type="component" value="Unassembled WGS sequence"/>
</dbReference>
<keyword evidence="2" id="KW-1185">Reference proteome</keyword>
<proteinExistence type="predicted"/>
<organism evidence="1 2">
    <name type="scientific">Eucalyptus globulus</name>
    <name type="common">Tasmanian blue gum</name>
    <dbReference type="NCBI Taxonomy" id="34317"/>
    <lineage>
        <taxon>Eukaryota</taxon>
        <taxon>Viridiplantae</taxon>
        <taxon>Streptophyta</taxon>
        <taxon>Embryophyta</taxon>
        <taxon>Tracheophyta</taxon>
        <taxon>Spermatophyta</taxon>
        <taxon>Magnoliopsida</taxon>
        <taxon>eudicotyledons</taxon>
        <taxon>Gunneridae</taxon>
        <taxon>Pentapetalae</taxon>
        <taxon>rosids</taxon>
        <taxon>malvids</taxon>
        <taxon>Myrtales</taxon>
        <taxon>Myrtaceae</taxon>
        <taxon>Myrtoideae</taxon>
        <taxon>Eucalypteae</taxon>
        <taxon>Eucalyptus</taxon>
    </lineage>
</organism>
<accession>A0ABD3L067</accession>
<sequence length="150" mass="16598">MDETKALDSETLPSTHSHSFAFFCRYIIPQPHIFVSFRSPFSTPPPLPYNNRDSLLARWLLGLCVANMCHPNVPVSSLGDPAQRSRWQVLPVTGISSTAEAGVLAREAAPEAGSRGGVMRQCMCSPTGHAGSFRCRLHIAEYVWRRRCAQ</sequence>
<dbReference type="PANTHER" id="PTHR33132:SF128">
    <property type="entry name" value="OS01G0778900 PROTEIN"/>
    <property type="match status" value="1"/>
</dbReference>
<dbReference type="AlphaFoldDB" id="A0ABD3L067"/>
<gene>
    <name evidence="1" type="ORF">ACJRO7_014157</name>
</gene>
<reference evidence="1 2" key="1">
    <citation type="submission" date="2024-11" db="EMBL/GenBank/DDBJ databases">
        <title>Chromosome-level genome assembly of Eucalyptus globulus Labill. provides insights into its genome evolution.</title>
        <authorList>
            <person name="Li X."/>
        </authorList>
    </citation>
    <scope>NUCLEOTIDE SEQUENCE [LARGE SCALE GENOMIC DNA]</scope>
    <source>
        <strain evidence="1">CL2024</strain>
        <tissue evidence="1">Fresh tender leaves</tissue>
    </source>
</reference>
<dbReference type="PANTHER" id="PTHR33132">
    <property type="entry name" value="OSJNBB0118P14.9 PROTEIN"/>
    <property type="match status" value="1"/>
</dbReference>
<evidence type="ECO:0000313" key="1">
    <source>
        <dbReference type="EMBL" id="KAL3745003.1"/>
    </source>
</evidence>
<name>A0ABD3L067_EUCGL</name>
<evidence type="ECO:0000313" key="2">
    <source>
        <dbReference type="Proteomes" id="UP001634007"/>
    </source>
</evidence>
<dbReference type="EMBL" id="JBJKBG010000003">
    <property type="protein sequence ID" value="KAL3745003.1"/>
    <property type="molecule type" value="Genomic_DNA"/>
</dbReference>
<protein>
    <submittedName>
        <fullName evidence="1">Uncharacterized protein</fullName>
    </submittedName>
</protein>